<organism evidence="1">
    <name type="scientific">marine sediment metagenome</name>
    <dbReference type="NCBI Taxonomy" id="412755"/>
    <lineage>
        <taxon>unclassified sequences</taxon>
        <taxon>metagenomes</taxon>
        <taxon>ecological metagenomes</taxon>
    </lineage>
</organism>
<dbReference type="EMBL" id="BARU01030003">
    <property type="protein sequence ID" value="GAH73494.1"/>
    <property type="molecule type" value="Genomic_DNA"/>
</dbReference>
<proteinExistence type="predicted"/>
<gene>
    <name evidence="1" type="ORF">S03H2_47663</name>
</gene>
<accession>X1J5B0</accession>
<name>X1J5B0_9ZZZZ</name>
<protein>
    <submittedName>
        <fullName evidence="1">Uncharacterized protein</fullName>
    </submittedName>
</protein>
<sequence>MKQQFLPEAQVTTIIWADEDRDEVSKWFAAQGDDLKNQRATIEINLPRIIKVKGDKPQEVALQMIDSWLAIYIVLATRQDLIDKQVRGWLSAEAETELQAANFKVIKASPILWSFYCEKAVNHLKESQSYKTEKYRKLLDGCLKAMDDILMEARPFICV</sequence>
<comment type="caution">
    <text evidence="1">The sequence shown here is derived from an EMBL/GenBank/DDBJ whole genome shotgun (WGS) entry which is preliminary data.</text>
</comment>
<evidence type="ECO:0000313" key="1">
    <source>
        <dbReference type="EMBL" id="GAH73494.1"/>
    </source>
</evidence>
<reference evidence="1" key="1">
    <citation type="journal article" date="2014" name="Front. Microbiol.">
        <title>High frequency of phylogenetically diverse reductive dehalogenase-homologous genes in deep subseafloor sedimentary metagenomes.</title>
        <authorList>
            <person name="Kawai M."/>
            <person name="Futagami T."/>
            <person name="Toyoda A."/>
            <person name="Takaki Y."/>
            <person name="Nishi S."/>
            <person name="Hori S."/>
            <person name="Arai W."/>
            <person name="Tsubouchi T."/>
            <person name="Morono Y."/>
            <person name="Uchiyama I."/>
            <person name="Ito T."/>
            <person name="Fujiyama A."/>
            <person name="Inagaki F."/>
            <person name="Takami H."/>
        </authorList>
    </citation>
    <scope>NUCLEOTIDE SEQUENCE</scope>
    <source>
        <strain evidence="1">Expedition CK06-06</strain>
    </source>
</reference>
<dbReference type="AlphaFoldDB" id="X1J5B0"/>